<comment type="subcellular location">
    <subcellularLocation>
        <location evidence="1">Cell membrane</location>
        <topology evidence="1">Multi-pass membrane protein</topology>
    </subcellularLocation>
</comment>
<feature type="transmembrane region" description="Helical" evidence="11">
    <location>
        <begin position="643"/>
        <end position="665"/>
    </location>
</feature>
<dbReference type="Gene3D" id="2.10.50.30">
    <property type="entry name" value="GPCR, family 3, nine cysteines domain"/>
    <property type="match status" value="1"/>
</dbReference>
<evidence type="ECO:0000256" key="9">
    <source>
        <dbReference type="ARBA" id="ARBA00023180"/>
    </source>
</evidence>
<dbReference type="Pfam" id="PF01094">
    <property type="entry name" value="ANF_receptor"/>
    <property type="match status" value="1"/>
</dbReference>
<evidence type="ECO:0000313" key="14">
    <source>
        <dbReference type="RefSeq" id="XP_015279004.1"/>
    </source>
</evidence>
<feature type="transmembrane region" description="Helical" evidence="11">
    <location>
        <begin position="423"/>
        <end position="442"/>
    </location>
</feature>
<evidence type="ECO:0000256" key="4">
    <source>
        <dbReference type="ARBA" id="ARBA00022729"/>
    </source>
</evidence>
<dbReference type="InterPro" id="IPR000337">
    <property type="entry name" value="GPCR_3"/>
</dbReference>
<gene>
    <name evidence="14" type="primary">LOC107120747</name>
</gene>
<keyword evidence="2" id="KW-1003">Cell membrane</keyword>
<evidence type="ECO:0000256" key="3">
    <source>
        <dbReference type="ARBA" id="ARBA00022692"/>
    </source>
</evidence>
<proteinExistence type="predicted"/>
<feature type="transmembrane region" description="Helical" evidence="11">
    <location>
        <begin position="617"/>
        <end position="637"/>
    </location>
</feature>
<reference evidence="14" key="1">
    <citation type="submission" date="2025-08" db="UniProtKB">
        <authorList>
            <consortium name="RefSeq"/>
        </authorList>
    </citation>
    <scope>IDENTIFICATION</scope>
</reference>
<dbReference type="RefSeq" id="XP_015279004.1">
    <property type="nucleotide sequence ID" value="XM_015423518.1"/>
</dbReference>
<dbReference type="Proteomes" id="UP000694871">
    <property type="component" value="Unplaced"/>
</dbReference>
<keyword evidence="3 11" id="KW-0812">Transmembrane</keyword>
<keyword evidence="13" id="KW-1185">Reference proteome</keyword>
<evidence type="ECO:0000256" key="6">
    <source>
        <dbReference type="ARBA" id="ARBA00023040"/>
    </source>
</evidence>
<dbReference type="InterPro" id="IPR000068">
    <property type="entry name" value="GPCR_3_Ca_sens_rcpt-rel"/>
</dbReference>
<dbReference type="InterPro" id="IPR001828">
    <property type="entry name" value="ANF_lig-bd_rcpt"/>
</dbReference>
<dbReference type="SUPFAM" id="SSF53822">
    <property type="entry name" value="Periplasmic binding protein-like I"/>
    <property type="match status" value="1"/>
</dbReference>
<evidence type="ECO:0000256" key="1">
    <source>
        <dbReference type="ARBA" id="ARBA00004651"/>
    </source>
</evidence>
<dbReference type="GeneID" id="107120747"/>
<dbReference type="PRINTS" id="PR00248">
    <property type="entry name" value="GPCRMGR"/>
</dbReference>
<accession>A0ABM1KZ67</accession>
<feature type="transmembrane region" description="Helical" evidence="11">
    <location>
        <begin position="494"/>
        <end position="518"/>
    </location>
</feature>
<feature type="domain" description="G-protein coupled receptors family 3 profile" evidence="12">
    <location>
        <begin position="423"/>
        <end position="687"/>
    </location>
</feature>
<dbReference type="CDD" id="cd15283">
    <property type="entry name" value="7tmC_V2R_pheromone"/>
    <property type="match status" value="1"/>
</dbReference>
<dbReference type="PRINTS" id="PR01535">
    <property type="entry name" value="VOMERONASL2R"/>
</dbReference>
<evidence type="ECO:0000256" key="10">
    <source>
        <dbReference type="ARBA" id="ARBA00023224"/>
    </source>
</evidence>
<dbReference type="PANTHER" id="PTHR24061:SF599">
    <property type="entry name" value="G-PROTEIN COUPLED RECEPTORS FAMILY 3 PROFILE DOMAIN-CONTAINING PROTEIN"/>
    <property type="match status" value="1"/>
</dbReference>
<dbReference type="Pfam" id="PF07562">
    <property type="entry name" value="NCD3G"/>
    <property type="match status" value="1"/>
</dbReference>
<dbReference type="InterPro" id="IPR004073">
    <property type="entry name" value="GPCR_3_vmron_rcpt_2"/>
</dbReference>
<dbReference type="PANTHER" id="PTHR24061">
    <property type="entry name" value="CALCIUM-SENSING RECEPTOR-RELATED"/>
    <property type="match status" value="1"/>
</dbReference>
<keyword evidence="10" id="KW-0807">Transducer</keyword>
<dbReference type="InterPro" id="IPR017978">
    <property type="entry name" value="GPCR_3_C"/>
</dbReference>
<feature type="transmembrane region" description="Helical" evidence="11">
    <location>
        <begin position="538"/>
        <end position="556"/>
    </location>
</feature>
<feature type="transmembrane region" description="Helical" evidence="11">
    <location>
        <begin position="582"/>
        <end position="605"/>
    </location>
</feature>
<organism evidence="13 14">
    <name type="scientific">Gekko japonicus</name>
    <name type="common">Schlegel's Japanese gecko</name>
    <dbReference type="NCBI Taxonomy" id="146911"/>
    <lineage>
        <taxon>Eukaryota</taxon>
        <taxon>Metazoa</taxon>
        <taxon>Chordata</taxon>
        <taxon>Craniata</taxon>
        <taxon>Vertebrata</taxon>
        <taxon>Euteleostomi</taxon>
        <taxon>Lepidosauria</taxon>
        <taxon>Squamata</taxon>
        <taxon>Bifurcata</taxon>
        <taxon>Gekkota</taxon>
        <taxon>Gekkonidae</taxon>
        <taxon>Gekkoninae</taxon>
        <taxon>Gekko</taxon>
    </lineage>
</organism>
<evidence type="ECO:0000256" key="2">
    <source>
        <dbReference type="ARBA" id="ARBA00022475"/>
    </source>
</evidence>
<dbReference type="Pfam" id="PF00003">
    <property type="entry name" value="7tm_3"/>
    <property type="match status" value="1"/>
</dbReference>
<sequence length="688" mass="77775">MVPNEALQFKGILQLLLHFQWTWVGFFGGVGANLEWFMQNILPEFSKNGICFDFIETIYNFGMENQFKEIGQWSEKVYTTVMNSKANVAILYGDALSMVIFRMLLSLPRVEDMLQKTKGEVWILTAQMEMKSYPGQTYWDTQLFDGALSLAIHSNEVQGFQEFLQSRSPSDSKEDGFIKDFWALAFGCMFPNSFLRNSWQFEYIGNCTGEEKLENLPQPYLEMNMIGHSYSIYNAVHAVAHAVNALYSSKVSRAMMEGKRKKLPNLQPWQLHQFLRYIKFNNSAGDKISFDQNGEIEAGFDVINWVTYPNQSIVRMKVGKMDPHGPLDKAVSINEDAIEWHNCFNQVLPLSVCSESCYPGYRKQKKEGEPFCCYDCFPCPDGKISNQTDMADCFQCEGNYYPNQEQNACIPKVVTFLSYREPLGFSLASGVLFFVLNTALVLKIFVKHHNTPIVKGNNRSLTYTLLLSLLLCFLCALLFIGQPKKVTCLLQQTVFGIVFSVAVSSVLAKTITVVLAFLATKPGSKMRKWVGKRQANTIILLSTLIQVGICAVWLVTAPPFPDVDMYSVTGEIVLECNEGSATMFYCVLGYMGFLAIASFTVAFLARKLPNSFNEAKFITFSMLVFCSVWLSFIPTYLSTKGKYIVAVEIFSILASSAGLLGCIFFPKCYIIVLKPELNTKKQIKMRKC</sequence>
<protein>
    <submittedName>
        <fullName evidence="14">Vomeronasal type-2 receptor 26-like</fullName>
    </submittedName>
</protein>
<evidence type="ECO:0000256" key="11">
    <source>
        <dbReference type="SAM" id="Phobius"/>
    </source>
</evidence>
<dbReference type="Gene3D" id="3.40.50.2300">
    <property type="match status" value="2"/>
</dbReference>
<keyword evidence="5 11" id="KW-1133">Transmembrane helix</keyword>
<keyword evidence="7 11" id="KW-0472">Membrane</keyword>
<feature type="transmembrane region" description="Helical" evidence="11">
    <location>
        <begin position="463"/>
        <end position="482"/>
    </location>
</feature>
<dbReference type="PROSITE" id="PS00981">
    <property type="entry name" value="G_PROTEIN_RECEP_F3_3"/>
    <property type="match status" value="1"/>
</dbReference>
<keyword evidence="8" id="KW-0675">Receptor</keyword>
<evidence type="ECO:0000256" key="8">
    <source>
        <dbReference type="ARBA" id="ARBA00023170"/>
    </source>
</evidence>
<evidence type="ECO:0000256" key="5">
    <source>
        <dbReference type="ARBA" id="ARBA00022989"/>
    </source>
</evidence>
<evidence type="ECO:0000256" key="7">
    <source>
        <dbReference type="ARBA" id="ARBA00023136"/>
    </source>
</evidence>
<dbReference type="PROSITE" id="PS50259">
    <property type="entry name" value="G_PROTEIN_RECEP_F3_4"/>
    <property type="match status" value="1"/>
</dbReference>
<dbReference type="InterPro" id="IPR011500">
    <property type="entry name" value="GPCR_3_9-Cys_dom"/>
</dbReference>
<keyword evidence="4" id="KW-0732">Signal</keyword>
<dbReference type="InterPro" id="IPR038550">
    <property type="entry name" value="GPCR_3_9-Cys_sf"/>
</dbReference>
<dbReference type="InterPro" id="IPR028082">
    <property type="entry name" value="Peripla_BP_I"/>
</dbReference>
<keyword evidence="6" id="KW-0297">G-protein coupled receptor</keyword>
<keyword evidence="9" id="KW-0325">Glycoprotein</keyword>
<dbReference type="InterPro" id="IPR017979">
    <property type="entry name" value="GPCR_3_CS"/>
</dbReference>
<name>A0ABM1KZ67_GEKJA</name>
<evidence type="ECO:0000259" key="12">
    <source>
        <dbReference type="PROSITE" id="PS50259"/>
    </source>
</evidence>
<evidence type="ECO:0000313" key="13">
    <source>
        <dbReference type="Proteomes" id="UP000694871"/>
    </source>
</evidence>